<dbReference type="Proteomes" id="UP000193920">
    <property type="component" value="Unassembled WGS sequence"/>
</dbReference>
<dbReference type="AlphaFoldDB" id="A0A1Y1ZMC7"/>
<keyword evidence="1" id="KW-0175">Coiled coil</keyword>
<dbReference type="STRING" id="1754190.A0A1Y1ZMC7"/>
<name>A0A1Y1ZMC7_9FUNG</name>
<protein>
    <submittedName>
        <fullName evidence="2">Uncharacterized protein</fullName>
    </submittedName>
</protein>
<evidence type="ECO:0000256" key="1">
    <source>
        <dbReference type="SAM" id="Coils"/>
    </source>
</evidence>
<evidence type="ECO:0000313" key="3">
    <source>
        <dbReference type="Proteomes" id="UP000193920"/>
    </source>
</evidence>
<accession>A0A1Y1ZMC7</accession>
<sequence>MNKSVIKTKKVIPLSPNEEKTLRENEEKRKRILRIQQARNQGKKIYENRIPNYNTSVEEELKSLIRLIQAQWNRTHIPKINNFFELKKLTKNYIDAAQMNAKIQRNNKVLKRHENLIKLYEEKVIENEKIVEVKRKQCKETLEKIKGITDYIRNQYDTVTTSNWKDNILIDQYQIKQKKNNGKLENGNNIYMTFKDIKVLQKKNYDGSSYRHINNIILGNSQSNNVFNTTEVDNKKLKESQMNIENNQKKLKESLQITKERYRKAIAKVNDEKQKEIFIRNLKMLERIGKLQKKENINNFFKGSKEQNMIKV</sequence>
<feature type="coiled-coil region" evidence="1">
    <location>
        <begin position="86"/>
        <end position="130"/>
    </location>
</feature>
<feature type="coiled-coil region" evidence="1">
    <location>
        <begin position="234"/>
        <end position="275"/>
    </location>
</feature>
<proteinExistence type="predicted"/>
<gene>
    <name evidence="2" type="ORF">LY90DRAFT_708808</name>
</gene>
<reference evidence="2 3" key="1">
    <citation type="submission" date="2016-08" db="EMBL/GenBank/DDBJ databases">
        <title>A Parts List for Fungal Cellulosomes Revealed by Comparative Genomics.</title>
        <authorList>
            <consortium name="DOE Joint Genome Institute"/>
            <person name="Haitjema C.H."/>
            <person name="Gilmore S.P."/>
            <person name="Henske J.K."/>
            <person name="Solomon K.V."/>
            <person name="De Groot R."/>
            <person name="Kuo A."/>
            <person name="Mondo S.J."/>
            <person name="Salamov A.A."/>
            <person name="Labutti K."/>
            <person name="Zhao Z."/>
            <person name="Chiniquy J."/>
            <person name="Barry K."/>
            <person name="Brewer H.M."/>
            <person name="Purvine S.O."/>
            <person name="Wright A.T."/>
            <person name="Boxma B."/>
            <person name="Van Alen T."/>
            <person name="Hackstein J.H."/>
            <person name="Baker S.E."/>
            <person name="Grigoriev I.V."/>
            <person name="O'Malley M.A."/>
        </authorList>
    </citation>
    <scope>NUCLEOTIDE SEQUENCE [LARGE SCALE GENOMIC DNA]</scope>
    <source>
        <strain evidence="2 3">G1</strain>
    </source>
</reference>
<evidence type="ECO:0000313" key="2">
    <source>
        <dbReference type="EMBL" id="ORY11378.1"/>
    </source>
</evidence>
<dbReference type="EMBL" id="MCOG01000382">
    <property type="protein sequence ID" value="ORY11378.1"/>
    <property type="molecule type" value="Genomic_DNA"/>
</dbReference>
<keyword evidence="3" id="KW-1185">Reference proteome</keyword>
<organism evidence="2 3">
    <name type="scientific">Neocallimastix californiae</name>
    <dbReference type="NCBI Taxonomy" id="1754190"/>
    <lineage>
        <taxon>Eukaryota</taxon>
        <taxon>Fungi</taxon>
        <taxon>Fungi incertae sedis</taxon>
        <taxon>Chytridiomycota</taxon>
        <taxon>Chytridiomycota incertae sedis</taxon>
        <taxon>Neocallimastigomycetes</taxon>
        <taxon>Neocallimastigales</taxon>
        <taxon>Neocallimastigaceae</taxon>
        <taxon>Neocallimastix</taxon>
    </lineage>
</organism>
<comment type="caution">
    <text evidence="2">The sequence shown here is derived from an EMBL/GenBank/DDBJ whole genome shotgun (WGS) entry which is preliminary data.</text>
</comment>